<dbReference type="RefSeq" id="WP_252853206.1">
    <property type="nucleotide sequence ID" value="NZ_JAMXLR010000051.1"/>
</dbReference>
<dbReference type="Proteomes" id="UP001155241">
    <property type="component" value="Unassembled WGS sequence"/>
</dbReference>
<protein>
    <submittedName>
        <fullName evidence="1">Uncharacterized protein</fullName>
    </submittedName>
</protein>
<accession>A0A9X2F9X5</accession>
<sequence>MLMEPPADKVRIAGPCPGIQFDLGGMSLAELRSQARRELLTAAIDYTSGYRDAAVPTSPDAPLLVTGHQAELFHPGVWFKNFVLSRLADQHAGVGIHLVIDSDTLHSPSVRVPTGSPTAPRAEAVRLDRLDTRLPVEELRVTDNALFESFGQRATDTIAPLIPNPLVRDWWPSVVAASRRTDGKLGLAIAQARHELEAKWGAASLEVPISHCCQLPSFQRFVAALLLDVERLHQAYNDSLAEYRRAHHLRNEAQPMPDLATEGTWLETPLWVWTHGRPQRRPLFVERSAGKLKLSNREQWTVELEYRSHERLAEQLADLAANGVKIRTRALTTTLFARTVLGDLFLHGIGGAKYDEVTDDLARRLWGCPPPGYLTLSATLQLPIEHRHVGDEQIRSVQHQLRDCQWHPERMLPSEPSAEAKDALSAKEKWIHTAKTESNARDRHRAIEAANQVLRGAVETRAAELEAELANLSIAARATAVLDSREYAFCLYPEQDLRQRMTKLVDQAL</sequence>
<keyword evidence="2" id="KW-1185">Reference proteome</keyword>
<evidence type="ECO:0000313" key="1">
    <source>
        <dbReference type="EMBL" id="MCO6045095.1"/>
    </source>
</evidence>
<gene>
    <name evidence="1" type="ORF">NG895_14385</name>
</gene>
<dbReference type="AlphaFoldDB" id="A0A9X2F9X5"/>
<organism evidence="1 2">
    <name type="scientific">Aeoliella straminimaris</name>
    <dbReference type="NCBI Taxonomy" id="2954799"/>
    <lineage>
        <taxon>Bacteria</taxon>
        <taxon>Pseudomonadati</taxon>
        <taxon>Planctomycetota</taxon>
        <taxon>Planctomycetia</taxon>
        <taxon>Pirellulales</taxon>
        <taxon>Lacipirellulaceae</taxon>
        <taxon>Aeoliella</taxon>
    </lineage>
</organism>
<dbReference type="EMBL" id="JAMXLR010000051">
    <property type="protein sequence ID" value="MCO6045095.1"/>
    <property type="molecule type" value="Genomic_DNA"/>
</dbReference>
<comment type="caution">
    <text evidence="1">The sequence shown here is derived from an EMBL/GenBank/DDBJ whole genome shotgun (WGS) entry which is preliminary data.</text>
</comment>
<proteinExistence type="predicted"/>
<evidence type="ECO:0000313" key="2">
    <source>
        <dbReference type="Proteomes" id="UP001155241"/>
    </source>
</evidence>
<name>A0A9X2F9X5_9BACT</name>
<reference evidence="1" key="1">
    <citation type="submission" date="2022-06" db="EMBL/GenBank/DDBJ databases">
        <title>Aeoliella straminimaris, a novel planctomycete from sediments.</title>
        <authorList>
            <person name="Vitorino I.R."/>
            <person name="Lage O.M."/>
        </authorList>
    </citation>
    <scope>NUCLEOTIDE SEQUENCE</scope>
    <source>
        <strain evidence="1">ICT_H6.2</strain>
    </source>
</reference>